<organism evidence="1 2">
    <name type="scientific">Xenoophorus captivus</name>
    <dbReference type="NCBI Taxonomy" id="1517983"/>
    <lineage>
        <taxon>Eukaryota</taxon>
        <taxon>Metazoa</taxon>
        <taxon>Chordata</taxon>
        <taxon>Craniata</taxon>
        <taxon>Vertebrata</taxon>
        <taxon>Euteleostomi</taxon>
        <taxon>Actinopterygii</taxon>
        <taxon>Neopterygii</taxon>
        <taxon>Teleostei</taxon>
        <taxon>Neoteleostei</taxon>
        <taxon>Acanthomorphata</taxon>
        <taxon>Ovalentaria</taxon>
        <taxon>Atherinomorphae</taxon>
        <taxon>Cyprinodontiformes</taxon>
        <taxon>Goodeidae</taxon>
        <taxon>Xenoophorus</taxon>
    </lineage>
</organism>
<evidence type="ECO:0000313" key="1">
    <source>
        <dbReference type="EMBL" id="MEQ2219244.1"/>
    </source>
</evidence>
<keyword evidence="2" id="KW-1185">Reference proteome</keyword>
<reference evidence="1 2" key="1">
    <citation type="submission" date="2021-06" db="EMBL/GenBank/DDBJ databases">
        <authorList>
            <person name="Palmer J.M."/>
        </authorList>
    </citation>
    <scope>NUCLEOTIDE SEQUENCE [LARGE SCALE GENOMIC DNA]</scope>
    <source>
        <strain evidence="1 2">XC_2019</strain>
        <tissue evidence="1">Muscle</tissue>
    </source>
</reference>
<dbReference type="EMBL" id="JAHRIN010078673">
    <property type="protein sequence ID" value="MEQ2219244.1"/>
    <property type="molecule type" value="Genomic_DNA"/>
</dbReference>
<gene>
    <name evidence="1" type="ORF">XENOCAPTIV_014740</name>
</gene>
<evidence type="ECO:0000313" key="2">
    <source>
        <dbReference type="Proteomes" id="UP001434883"/>
    </source>
</evidence>
<accession>A0ABV0SFB9</accession>
<name>A0ABV0SFB9_9TELE</name>
<comment type="caution">
    <text evidence="1">The sequence shown here is derived from an EMBL/GenBank/DDBJ whole genome shotgun (WGS) entry which is preliminary data.</text>
</comment>
<dbReference type="Proteomes" id="UP001434883">
    <property type="component" value="Unassembled WGS sequence"/>
</dbReference>
<sequence>MLSFRPIRLKICYVWACARDLEQKSLSVRERLSKGLRKKGFADAPTTKKKKMLRNCKAHADTNTHFCHSLVSFLLWLFLCGLQTDKLIQTQKPRDKQLIIRATKNMPGCQDIMHIHMLRSKLQN</sequence>
<proteinExistence type="predicted"/>
<protein>
    <submittedName>
        <fullName evidence="1">Uncharacterized protein</fullName>
    </submittedName>
</protein>